<evidence type="ECO:0000256" key="10">
    <source>
        <dbReference type="ARBA" id="ARBA00023065"/>
    </source>
</evidence>
<feature type="transmembrane region" description="Helical" evidence="13">
    <location>
        <begin position="131"/>
        <end position="154"/>
    </location>
</feature>
<evidence type="ECO:0000256" key="6">
    <source>
        <dbReference type="ARBA" id="ARBA00022449"/>
    </source>
</evidence>
<feature type="transmembrane region" description="Helical" evidence="13">
    <location>
        <begin position="231"/>
        <end position="248"/>
    </location>
</feature>
<comment type="similarity">
    <text evidence="3">Belongs to the multi antimicrobial extrusion (MATE) (TC 2.A.66.1) family.</text>
</comment>
<keyword evidence="11 13" id="KW-0472">Membrane</keyword>
<feature type="transmembrane region" description="Helical" evidence="13">
    <location>
        <begin position="410"/>
        <end position="434"/>
    </location>
</feature>
<keyword evidence="10" id="KW-0406">Ion transport</keyword>
<dbReference type="GO" id="GO:0005886">
    <property type="term" value="C:plasma membrane"/>
    <property type="evidence" value="ECO:0007669"/>
    <property type="project" value="UniProtKB-SubCell"/>
</dbReference>
<dbReference type="GO" id="GO:0042910">
    <property type="term" value="F:xenobiotic transmembrane transporter activity"/>
    <property type="evidence" value="ECO:0007669"/>
    <property type="project" value="InterPro"/>
</dbReference>
<dbReference type="InterPro" id="IPR048279">
    <property type="entry name" value="MdtK-like"/>
</dbReference>
<keyword evidence="6" id="KW-0050">Antiport</keyword>
<keyword evidence="5" id="KW-0813">Transport</keyword>
<dbReference type="InterPro" id="IPR002528">
    <property type="entry name" value="MATE_fam"/>
</dbReference>
<dbReference type="CDD" id="cd13138">
    <property type="entry name" value="MATE_yoeA_like"/>
    <property type="match status" value="1"/>
</dbReference>
<gene>
    <name evidence="14" type="ORF">H6A12_11150</name>
</gene>
<keyword evidence="7" id="KW-1003">Cell membrane</keyword>
<evidence type="ECO:0000256" key="2">
    <source>
        <dbReference type="ARBA" id="ARBA00004651"/>
    </source>
</evidence>
<keyword evidence="9 13" id="KW-1133">Transmembrane helix</keyword>
<dbReference type="PIRSF" id="PIRSF006603">
    <property type="entry name" value="DinF"/>
    <property type="match status" value="1"/>
</dbReference>
<dbReference type="AlphaFoldDB" id="A0A938X9Q5"/>
<name>A0A938X9Q5_9FIRM</name>
<dbReference type="RefSeq" id="WP_204447877.1">
    <property type="nucleotide sequence ID" value="NZ_JACJKY010000023.1"/>
</dbReference>
<dbReference type="PANTHER" id="PTHR43298">
    <property type="entry name" value="MULTIDRUG RESISTANCE PROTEIN NORM-RELATED"/>
    <property type="match status" value="1"/>
</dbReference>
<sequence>MQIDFTKGSVAGAMLRFSLPLIAGNLLQQCYNITDTLIVSKLGADALAAVGTSYAVMVFLTSVILGLCMGSGILFSMLFGAKKLDELKTSVFLSFVLISILTAFITLLSILCLPQMLSFLDIPQKIRPMTQAYLFFIFLGLPATFFYNFFASLLRAIGNSLMPLIFLGVCAVLNIFLDWLFVFPMQMGVSGAAIATIIAQFVSAIGMTVYCIKKAPHLIPHRRHCRFDRALFARIINFSLLTCVQQSVMNFGILLVQGVVNRFGVSVMAAFAAAVKIDSFAYMPVQDFGNAFSTFIAQNKGAGEGSRIKQGIRTGFLISFLFCIVISTAVILFAAPLMTIFIDPSETQIIQTGITYLYVEGSFYFAIGFLFLFYGLYRGLGKPGISVVLTVVSLGLRVLLAYVLSPIPQIGVLGIWWAIPIGWVIADLIGVLFLKRYLKSFSQ</sequence>
<protein>
    <recommendedName>
        <fullName evidence="4">Probable multidrug resistance protein NorM</fullName>
    </recommendedName>
    <alternativeName>
        <fullName evidence="12">Multidrug-efflux transporter</fullName>
    </alternativeName>
</protein>
<evidence type="ECO:0000256" key="4">
    <source>
        <dbReference type="ARBA" id="ARBA00020268"/>
    </source>
</evidence>
<feature type="transmembrane region" description="Helical" evidence="13">
    <location>
        <begin position="354"/>
        <end position="377"/>
    </location>
</feature>
<dbReference type="NCBIfam" id="TIGR00797">
    <property type="entry name" value="matE"/>
    <property type="match status" value="1"/>
</dbReference>
<keyword evidence="8 13" id="KW-0812">Transmembrane</keyword>
<reference evidence="14" key="1">
    <citation type="submission" date="2020-08" db="EMBL/GenBank/DDBJ databases">
        <authorList>
            <person name="Cejkova D."/>
            <person name="Kubasova T."/>
            <person name="Jahodarova E."/>
            <person name="Rychlik I."/>
        </authorList>
    </citation>
    <scope>NUCLEOTIDE SEQUENCE</scope>
    <source>
        <strain evidence="14">An559</strain>
    </source>
</reference>
<organism evidence="14 15">
    <name type="scientific">Merdimmobilis hominis</name>
    <dbReference type="NCBI Taxonomy" id="2897707"/>
    <lineage>
        <taxon>Bacteria</taxon>
        <taxon>Bacillati</taxon>
        <taxon>Bacillota</taxon>
        <taxon>Clostridia</taxon>
        <taxon>Eubacteriales</taxon>
        <taxon>Oscillospiraceae</taxon>
        <taxon>Merdimmobilis</taxon>
    </lineage>
</organism>
<feature type="transmembrane region" description="Helical" evidence="13">
    <location>
        <begin position="161"/>
        <end position="182"/>
    </location>
</feature>
<evidence type="ECO:0000256" key="7">
    <source>
        <dbReference type="ARBA" id="ARBA00022475"/>
    </source>
</evidence>
<dbReference type="EMBL" id="JACJKY010000023">
    <property type="protein sequence ID" value="MBM6921705.1"/>
    <property type="molecule type" value="Genomic_DNA"/>
</dbReference>
<dbReference type="Proteomes" id="UP000774750">
    <property type="component" value="Unassembled WGS sequence"/>
</dbReference>
<feature type="transmembrane region" description="Helical" evidence="13">
    <location>
        <begin position="188"/>
        <end position="210"/>
    </location>
</feature>
<comment type="subcellular location">
    <subcellularLocation>
        <location evidence="2">Cell membrane</location>
        <topology evidence="2">Multi-pass membrane protein</topology>
    </subcellularLocation>
</comment>
<evidence type="ECO:0000256" key="3">
    <source>
        <dbReference type="ARBA" id="ARBA00010199"/>
    </source>
</evidence>
<proteinExistence type="inferred from homology"/>
<dbReference type="GO" id="GO:0015297">
    <property type="term" value="F:antiporter activity"/>
    <property type="evidence" value="ECO:0007669"/>
    <property type="project" value="UniProtKB-KW"/>
</dbReference>
<evidence type="ECO:0000313" key="14">
    <source>
        <dbReference type="EMBL" id="MBM6921705.1"/>
    </source>
</evidence>
<dbReference type="InterPro" id="IPR050222">
    <property type="entry name" value="MATE_MdtK"/>
</dbReference>
<feature type="transmembrane region" description="Helical" evidence="13">
    <location>
        <begin position="254"/>
        <end position="275"/>
    </location>
</feature>
<feature type="transmembrane region" description="Helical" evidence="13">
    <location>
        <begin position="316"/>
        <end position="342"/>
    </location>
</feature>
<feature type="transmembrane region" description="Helical" evidence="13">
    <location>
        <begin position="91"/>
        <end position="111"/>
    </location>
</feature>
<feature type="transmembrane region" description="Helical" evidence="13">
    <location>
        <begin position="384"/>
        <end position="404"/>
    </location>
</feature>
<evidence type="ECO:0000256" key="13">
    <source>
        <dbReference type="SAM" id="Phobius"/>
    </source>
</evidence>
<comment type="function">
    <text evidence="1">Multidrug efflux pump.</text>
</comment>
<evidence type="ECO:0000256" key="12">
    <source>
        <dbReference type="ARBA" id="ARBA00031636"/>
    </source>
</evidence>
<comment type="caution">
    <text evidence="14">The sequence shown here is derived from an EMBL/GenBank/DDBJ whole genome shotgun (WGS) entry which is preliminary data.</text>
</comment>
<accession>A0A938X9Q5</accession>
<dbReference type="Pfam" id="PF01554">
    <property type="entry name" value="MatE"/>
    <property type="match status" value="2"/>
</dbReference>
<evidence type="ECO:0000256" key="11">
    <source>
        <dbReference type="ARBA" id="ARBA00023136"/>
    </source>
</evidence>
<evidence type="ECO:0000256" key="9">
    <source>
        <dbReference type="ARBA" id="ARBA00022989"/>
    </source>
</evidence>
<evidence type="ECO:0000256" key="1">
    <source>
        <dbReference type="ARBA" id="ARBA00003408"/>
    </source>
</evidence>
<evidence type="ECO:0000256" key="5">
    <source>
        <dbReference type="ARBA" id="ARBA00022448"/>
    </source>
</evidence>
<keyword evidence="15" id="KW-1185">Reference proteome</keyword>
<dbReference type="PANTHER" id="PTHR43298:SF2">
    <property type="entry name" value="FMN_FAD EXPORTER YEEO-RELATED"/>
    <property type="match status" value="1"/>
</dbReference>
<dbReference type="GO" id="GO:0006811">
    <property type="term" value="P:monoatomic ion transport"/>
    <property type="evidence" value="ECO:0007669"/>
    <property type="project" value="UniProtKB-KW"/>
</dbReference>
<evidence type="ECO:0000256" key="8">
    <source>
        <dbReference type="ARBA" id="ARBA00022692"/>
    </source>
</evidence>
<evidence type="ECO:0000313" key="15">
    <source>
        <dbReference type="Proteomes" id="UP000774750"/>
    </source>
</evidence>
<feature type="transmembrane region" description="Helical" evidence="13">
    <location>
        <begin position="54"/>
        <end position="79"/>
    </location>
</feature>
<reference evidence="14" key="2">
    <citation type="journal article" date="2021" name="Sci. Rep.">
        <title>The distribution of antibiotic resistance genes in chicken gut microbiota commensals.</title>
        <authorList>
            <person name="Juricova H."/>
            <person name="Matiasovicova J."/>
            <person name="Kubasova T."/>
            <person name="Cejkova D."/>
            <person name="Rychlik I."/>
        </authorList>
    </citation>
    <scope>NUCLEOTIDE SEQUENCE</scope>
    <source>
        <strain evidence="14">An559</strain>
    </source>
</reference>